<dbReference type="PANTHER" id="PTHR21666">
    <property type="entry name" value="PEPTIDASE-RELATED"/>
    <property type="match status" value="1"/>
</dbReference>
<evidence type="ECO:0000256" key="4">
    <source>
        <dbReference type="ARBA" id="ARBA00022801"/>
    </source>
</evidence>
<dbReference type="FunFam" id="2.70.70.10:FF:000006">
    <property type="entry name" value="M23 family peptidase"/>
    <property type="match status" value="1"/>
</dbReference>
<comment type="caution">
    <text evidence="10">The sequence shown here is derived from an EMBL/GenBank/DDBJ whole genome shotgun (WGS) entry which is preliminary data.</text>
</comment>
<evidence type="ECO:0000256" key="2">
    <source>
        <dbReference type="ARBA" id="ARBA00022670"/>
    </source>
</evidence>
<dbReference type="Gene3D" id="2.70.70.10">
    <property type="entry name" value="Glucose Permease (Domain IIA)"/>
    <property type="match status" value="1"/>
</dbReference>
<feature type="coiled-coil region" evidence="7">
    <location>
        <begin position="131"/>
        <end position="221"/>
    </location>
</feature>
<evidence type="ECO:0000256" key="3">
    <source>
        <dbReference type="ARBA" id="ARBA00022723"/>
    </source>
</evidence>
<evidence type="ECO:0000313" key="10">
    <source>
        <dbReference type="EMBL" id="GGF52613.1"/>
    </source>
</evidence>
<dbReference type="GO" id="GO:0006508">
    <property type="term" value="P:proteolysis"/>
    <property type="evidence" value="ECO:0007669"/>
    <property type="project" value="UniProtKB-KW"/>
</dbReference>
<dbReference type="GO" id="GO:0004222">
    <property type="term" value="F:metalloendopeptidase activity"/>
    <property type="evidence" value="ECO:0007669"/>
    <property type="project" value="TreeGrafter"/>
</dbReference>
<keyword evidence="2" id="KW-0645">Protease</keyword>
<dbReference type="InterPro" id="IPR011055">
    <property type="entry name" value="Dup_hybrid_motif"/>
</dbReference>
<dbReference type="AlphaFoldDB" id="A0A917BN36"/>
<dbReference type="InterPro" id="IPR045974">
    <property type="entry name" value="DUF5930"/>
</dbReference>
<dbReference type="EMBL" id="BMHV01000001">
    <property type="protein sequence ID" value="GGF52613.1"/>
    <property type="molecule type" value="Genomic_DNA"/>
</dbReference>
<comment type="cofactor">
    <cofactor evidence="1">
        <name>Zn(2+)</name>
        <dbReference type="ChEBI" id="CHEBI:29105"/>
    </cofactor>
</comment>
<dbReference type="CDD" id="cd12797">
    <property type="entry name" value="M23_peptidase"/>
    <property type="match status" value="1"/>
</dbReference>
<evidence type="ECO:0000259" key="8">
    <source>
        <dbReference type="Pfam" id="PF01551"/>
    </source>
</evidence>
<dbReference type="InterPro" id="IPR050570">
    <property type="entry name" value="Cell_wall_metabolism_enzyme"/>
</dbReference>
<proteinExistence type="predicted"/>
<organism evidence="10 11">
    <name type="scientific">Terasakiella brassicae</name>
    <dbReference type="NCBI Taxonomy" id="1634917"/>
    <lineage>
        <taxon>Bacteria</taxon>
        <taxon>Pseudomonadati</taxon>
        <taxon>Pseudomonadota</taxon>
        <taxon>Alphaproteobacteria</taxon>
        <taxon>Rhodospirillales</taxon>
        <taxon>Terasakiellaceae</taxon>
        <taxon>Terasakiella</taxon>
    </lineage>
</organism>
<reference evidence="10" key="2">
    <citation type="submission" date="2020-09" db="EMBL/GenBank/DDBJ databases">
        <authorList>
            <person name="Sun Q."/>
            <person name="Zhou Y."/>
        </authorList>
    </citation>
    <scope>NUCLEOTIDE SEQUENCE</scope>
    <source>
        <strain evidence="10">CGMCC 1.15254</strain>
    </source>
</reference>
<accession>A0A917BN36</accession>
<keyword evidence="7" id="KW-0175">Coiled coil</keyword>
<keyword evidence="5" id="KW-0862">Zinc</keyword>
<feature type="domain" description="M23ase beta-sheet core" evidence="8">
    <location>
        <begin position="329"/>
        <end position="423"/>
    </location>
</feature>
<evidence type="ECO:0000256" key="6">
    <source>
        <dbReference type="ARBA" id="ARBA00023049"/>
    </source>
</evidence>
<dbReference type="GO" id="GO:0046872">
    <property type="term" value="F:metal ion binding"/>
    <property type="evidence" value="ECO:0007669"/>
    <property type="project" value="UniProtKB-KW"/>
</dbReference>
<keyword evidence="6" id="KW-0482">Metalloprotease</keyword>
<evidence type="ECO:0000313" key="11">
    <source>
        <dbReference type="Proteomes" id="UP000632498"/>
    </source>
</evidence>
<evidence type="ECO:0000256" key="1">
    <source>
        <dbReference type="ARBA" id="ARBA00001947"/>
    </source>
</evidence>
<name>A0A917BN36_9PROT</name>
<dbReference type="InterPro" id="IPR016047">
    <property type="entry name" value="M23ase_b-sheet_dom"/>
</dbReference>
<reference evidence="10" key="1">
    <citation type="journal article" date="2014" name="Int. J. Syst. Evol. Microbiol.">
        <title>Complete genome sequence of Corynebacterium casei LMG S-19264T (=DSM 44701T), isolated from a smear-ripened cheese.</title>
        <authorList>
            <consortium name="US DOE Joint Genome Institute (JGI-PGF)"/>
            <person name="Walter F."/>
            <person name="Albersmeier A."/>
            <person name="Kalinowski J."/>
            <person name="Ruckert C."/>
        </authorList>
    </citation>
    <scope>NUCLEOTIDE SEQUENCE</scope>
    <source>
        <strain evidence="10">CGMCC 1.15254</strain>
    </source>
</reference>
<keyword evidence="4" id="KW-0378">Hydrolase</keyword>
<protein>
    <submittedName>
        <fullName evidence="10">Peptidase M23</fullName>
    </submittedName>
</protein>
<keyword evidence="3" id="KW-0479">Metal-binding</keyword>
<dbReference type="RefSeq" id="WP_188660268.1">
    <property type="nucleotide sequence ID" value="NZ_BMHV01000001.1"/>
</dbReference>
<gene>
    <name evidence="10" type="ORF">GCM10011332_02340</name>
</gene>
<dbReference type="Pfam" id="PF19353">
    <property type="entry name" value="DUF5930"/>
    <property type="match status" value="1"/>
</dbReference>
<evidence type="ECO:0000256" key="5">
    <source>
        <dbReference type="ARBA" id="ARBA00022833"/>
    </source>
</evidence>
<feature type="domain" description="DUF5930" evidence="9">
    <location>
        <begin position="11"/>
        <end position="308"/>
    </location>
</feature>
<dbReference type="Pfam" id="PF01551">
    <property type="entry name" value="Peptidase_M23"/>
    <property type="match status" value="1"/>
</dbReference>
<evidence type="ECO:0000259" key="9">
    <source>
        <dbReference type="Pfam" id="PF19353"/>
    </source>
</evidence>
<dbReference type="Proteomes" id="UP000632498">
    <property type="component" value="Unassembled WGS sequence"/>
</dbReference>
<dbReference type="PANTHER" id="PTHR21666:SF288">
    <property type="entry name" value="CELL DIVISION PROTEIN YTFB"/>
    <property type="match status" value="1"/>
</dbReference>
<keyword evidence="11" id="KW-1185">Reference proteome</keyword>
<dbReference type="SUPFAM" id="SSF51261">
    <property type="entry name" value="Duplicated hybrid motif"/>
    <property type="match status" value="1"/>
</dbReference>
<sequence>MSNSETRYRSFVEKTKAFTDKHFPERQLVLRTDGDVKYFCISKRFQMSVSAGVLAFLTWSAFTSATHFMHDFELLAKDKEILSVQVAYRSLLSEVTEYQSKFTNISNELEANHSKLVASLDQNILENKDRLVSAEAARKEAQVARRQLNSQLHSIEESMRELANRNYSLKGDLSLKEMDLQTALAERNTARLQKQRIEEKLRAAEIKMAHLNQSQEELIKRVSDQASEEIAYIENILTIAGLDPDKMLSNMDQDTTASGGPFIAATGKASDEMPAPEEIQLNAIDRHLARWQGLQGIRQSLPLAQPLDYYYISSRYGKRRDPVNKRWAVHYGLDMAASKKSPVYVTAPGKVTFVGWKGNYGNFIMVDHGNGIETRYGHLHKTLVKKGDTVDYRTKIGLVGSTGRSTGAHLHYEVRVNGTNVDPFKFIKAGRNVFQG</sequence>
<evidence type="ECO:0000256" key="7">
    <source>
        <dbReference type="SAM" id="Coils"/>
    </source>
</evidence>